<evidence type="ECO:0000313" key="10">
    <source>
        <dbReference type="EMBL" id="PIL41940.1"/>
    </source>
</evidence>
<dbReference type="GO" id="GO:0005886">
    <property type="term" value="C:plasma membrane"/>
    <property type="evidence" value="ECO:0007669"/>
    <property type="project" value="UniProtKB-SubCell"/>
</dbReference>
<dbReference type="InterPro" id="IPR036890">
    <property type="entry name" value="HATPase_C_sf"/>
</dbReference>
<dbReference type="Gene3D" id="3.30.450.20">
    <property type="entry name" value="PAS domain"/>
    <property type="match status" value="1"/>
</dbReference>
<dbReference type="CDD" id="cd17580">
    <property type="entry name" value="REC_2_DhkD-like"/>
    <property type="match status" value="1"/>
</dbReference>
<dbReference type="AlphaFoldDB" id="A0A2G8T7B0"/>
<gene>
    <name evidence="10" type="ORF">CR105_27010</name>
</gene>
<dbReference type="PRINTS" id="PR00344">
    <property type="entry name" value="BCTRLSENSOR"/>
</dbReference>
<dbReference type="InterPro" id="IPR035965">
    <property type="entry name" value="PAS-like_dom_sf"/>
</dbReference>
<dbReference type="PROSITE" id="PS50109">
    <property type="entry name" value="HIS_KIN"/>
    <property type="match status" value="1"/>
</dbReference>
<keyword evidence="5" id="KW-0808">Transferase</keyword>
<evidence type="ECO:0000256" key="3">
    <source>
        <dbReference type="ARBA" id="ARBA00012438"/>
    </source>
</evidence>
<organism evidence="10 11">
    <name type="scientific">Massilia eurypsychrophila</name>
    <dbReference type="NCBI Taxonomy" id="1485217"/>
    <lineage>
        <taxon>Bacteria</taxon>
        <taxon>Pseudomonadati</taxon>
        <taxon>Pseudomonadota</taxon>
        <taxon>Betaproteobacteria</taxon>
        <taxon>Burkholderiales</taxon>
        <taxon>Oxalobacteraceae</taxon>
        <taxon>Telluria group</taxon>
        <taxon>Massilia</taxon>
    </lineage>
</organism>
<dbReference type="SUPFAM" id="SSF47384">
    <property type="entry name" value="Homodimeric domain of signal transducing histidine kinase"/>
    <property type="match status" value="1"/>
</dbReference>
<dbReference type="RefSeq" id="WP_099794031.1">
    <property type="nucleotide sequence ID" value="NZ_JBHLYV010000010.1"/>
</dbReference>
<dbReference type="Pfam" id="PF02518">
    <property type="entry name" value="HATPase_c"/>
    <property type="match status" value="1"/>
</dbReference>
<protein>
    <recommendedName>
        <fullName evidence="3">histidine kinase</fullName>
        <ecNumber evidence="3">2.7.13.3</ecNumber>
    </recommendedName>
</protein>
<evidence type="ECO:0000259" key="9">
    <source>
        <dbReference type="PROSITE" id="PS50110"/>
    </source>
</evidence>
<accession>A0A2G8T7B0</accession>
<keyword evidence="6 10" id="KW-0418">Kinase</keyword>
<dbReference type="InterPro" id="IPR003661">
    <property type="entry name" value="HisK_dim/P_dom"/>
</dbReference>
<dbReference type="Pfam" id="PF00512">
    <property type="entry name" value="HisKA"/>
    <property type="match status" value="1"/>
</dbReference>
<proteinExistence type="predicted"/>
<comment type="subcellular location">
    <subcellularLocation>
        <location evidence="2">Cell inner membrane</location>
        <topology evidence="2">Multi-pass membrane protein</topology>
    </subcellularLocation>
</comment>
<dbReference type="Gene3D" id="3.30.565.10">
    <property type="entry name" value="Histidine kinase-like ATPase, C-terminal domain"/>
    <property type="match status" value="1"/>
</dbReference>
<dbReference type="Proteomes" id="UP000230390">
    <property type="component" value="Unassembled WGS sequence"/>
</dbReference>
<dbReference type="Pfam" id="PF00072">
    <property type="entry name" value="Response_reg"/>
    <property type="match status" value="1"/>
</dbReference>
<dbReference type="EC" id="2.7.13.3" evidence="3"/>
<dbReference type="PANTHER" id="PTHR43547:SF2">
    <property type="entry name" value="HYBRID SIGNAL TRANSDUCTION HISTIDINE KINASE C"/>
    <property type="match status" value="1"/>
</dbReference>
<dbReference type="InterPro" id="IPR004358">
    <property type="entry name" value="Sig_transdc_His_kin-like_C"/>
</dbReference>
<evidence type="ECO:0000256" key="7">
    <source>
        <dbReference type="PROSITE-ProRule" id="PRU00169"/>
    </source>
</evidence>
<dbReference type="SUPFAM" id="SSF55785">
    <property type="entry name" value="PYP-like sensor domain (PAS domain)"/>
    <property type="match status" value="1"/>
</dbReference>
<keyword evidence="11" id="KW-1185">Reference proteome</keyword>
<dbReference type="CDD" id="cd00082">
    <property type="entry name" value="HisKA"/>
    <property type="match status" value="1"/>
</dbReference>
<feature type="domain" description="Histidine kinase" evidence="8">
    <location>
        <begin position="213"/>
        <end position="430"/>
    </location>
</feature>
<sequence>MNPPTLIPPVDTQEDLPTLIEQLHETVRRLEILTGGEVDSVADHEGRPFLLRRAQEQLRRNEAAKQAAILNALPERIALLNVHGQIITVNDAWRQFAETNALQDEDHGVGVDYFLLCARIHEKEAFTAQRTVLGIKSVLAGNVKKFALEFAYHSAIEQRWFLMTVTPLADDHAEGAIVMYKNITERKKAEQVLCESAEAMVNLDHRKDEFLAMLGHELRNPLAPIANAVQLMRLHKGDDPVQQQARDIIERQVGQLTRLVDDLLEISRINTGKIQIAKEWIVVSSIIERAVETAHPLIAQRRHELSVSQPPRPVWLHADAARLEQVVVNLLTNAAKYTEEGGHIWLSVQQEDDVLILRVRDTGVGIASELLPHVFDLFTQAERSLDRSQGGLGIGLCLVKRLVELHEGTVEVHSIIGQETEFVVRLPAMLPFTPPSQLPIAAISPSSEARRRVLVVDDNVDSAETLAMLLEASGHEVQTAYNGQGGLEAALEYQPDMMLLDIGLPELNGYEVARRIRQHPLLKHMMLVAMTGYGQEKDRQYSREAGFDHHLVKPANFDEVLRILTTV</sequence>
<dbReference type="InterPro" id="IPR011006">
    <property type="entry name" value="CheY-like_superfamily"/>
</dbReference>
<dbReference type="InterPro" id="IPR001789">
    <property type="entry name" value="Sig_transdc_resp-reg_receiver"/>
</dbReference>
<dbReference type="FunFam" id="3.30.565.10:FF:000006">
    <property type="entry name" value="Sensor histidine kinase WalK"/>
    <property type="match status" value="1"/>
</dbReference>
<dbReference type="EMBL" id="PDOC01000058">
    <property type="protein sequence ID" value="PIL41940.1"/>
    <property type="molecule type" value="Genomic_DNA"/>
</dbReference>
<dbReference type="SMART" id="SM00448">
    <property type="entry name" value="REC"/>
    <property type="match status" value="1"/>
</dbReference>
<evidence type="ECO:0000259" key="8">
    <source>
        <dbReference type="PROSITE" id="PS50109"/>
    </source>
</evidence>
<dbReference type="InterPro" id="IPR003594">
    <property type="entry name" value="HATPase_dom"/>
</dbReference>
<evidence type="ECO:0000256" key="1">
    <source>
        <dbReference type="ARBA" id="ARBA00000085"/>
    </source>
</evidence>
<dbReference type="PANTHER" id="PTHR43547">
    <property type="entry name" value="TWO-COMPONENT HISTIDINE KINASE"/>
    <property type="match status" value="1"/>
</dbReference>
<comment type="caution">
    <text evidence="10">The sequence shown here is derived from an EMBL/GenBank/DDBJ whole genome shotgun (WGS) entry which is preliminary data.</text>
</comment>
<feature type="domain" description="Response regulatory" evidence="9">
    <location>
        <begin position="452"/>
        <end position="567"/>
    </location>
</feature>
<dbReference type="PROSITE" id="PS50110">
    <property type="entry name" value="RESPONSE_REGULATORY"/>
    <property type="match status" value="1"/>
</dbReference>
<comment type="catalytic activity">
    <reaction evidence="1">
        <text>ATP + protein L-histidine = ADP + protein N-phospho-L-histidine.</text>
        <dbReference type="EC" id="2.7.13.3"/>
    </reaction>
</comment>
<dbReference type="SUPFAM" id="SSF55874">
    <property type="entry name" value="ATPase domain of HSP90 chaperone/DNA topoisomerase II/histidine kinase"/>
    <property type="match status" value="1"/>
</dbReference>
<name>A0A2G8T7B0_9BURK</name>
<dbReference type="Gene3D" id="3.40.50.2300">
    <property type="match status" value="1"/>
</dbReference>
<feature type="modified residue" description="4-aspartylphosphate" evidence="7">
    <location>
        <position position="501"/>
    </location>
</feature>
<evidence type="ECO:0000256" key="4">
    <source>
        <dbReference type="ARBA" id="ARBA00022553"/>
    </source>
</evidence>
<dbReference type="InterPro" id="IPR036097">
    <property type="entry name" value="HisK_dim/P_sf"/>
</dbReference>
<dbReference type="SMART" id="SM00387">
    <property type="entry name" value="HATPase_c"/>
    <property type="match status" value="1"/>
</dbReference>
<dbReference type="SUPFAM" id="SSF52172">
    <property type="entry name" value="CheY-like"/>
    <property type="match status" value="1"/>
</dbReference>
<dbReference type="Gene3D" id="1.10.287.130">
    <property type="match status" value="1"/>
</dbReference>
<dbReference type="InterPro" id="IPR005467">
    <property type="entry name" value="His_kinase_dom"/>
</dbReference>
<reference evidence="10 11" key="1">
    <citation type="submission" date="2017-10" db="EMBL/GenBank/DDBJ databases">
        <title>Massilia psychrophilum sp. nov., a novel purple-pigmented bacterium isolated from Tianshan glacier, Xinjiang Municipality, China.</title>
        <authorList>
            <person name="Wang H."/>
        </authorList>
    </citation>
    <scope>NUCLEOTIDE SEQUENCE [LARGE SCALE GENOMIC DNA]</scope>
    <source>
        <strain evidence="10 11">JCM 30074</strain>
    </source>
</reference>
<keyword evidence="4 7" id="KW-0597">Phosphoprotein</keyword>
<evidence type="ECO:0000313" key="11">
    <source>
        <dbReference type="Proteomes" id="UP000230390"/>
    </source>
</evidence>
<dbReference type="SMART" id="SM00388">
    <property type="entry name" value="HisKA"/>
    <property type="match status" value="1"/>
</dbReference>
<evidence type="ECO:0000256" key="6">
    <source>
        <dbReference type="ARBA" id="ARBA00022777"/>
    </source>
</evidence>
<dbReference type="GO" id="GO:0000155">
    <property type="term" value="F:phosphorelay sensor kinase activity"/>
    <property type="evidence" value="ECO:0007669"/>
    <property type="project" value="InterPro"/>
</dbReference>
<evidence type="ECO:0000256" key="2">
    <source>
        <dbReference type="ARBA" id="ARBA00004429"/>
    </source>
</evidence>
<evidence type="ECO:0000256" key="5">
    <source>
        <dbReference type="ARBA" id="ARBA00022679"/>
    </source>
</evidence>